<dbReference type="EMBL" id="CP053069">
    <property type="protein sequence ID" value="QJR13060.1"/>
    <property type="molecule type" value="Genomic_DNA"/>
</dbReference>
<name>A0A6M4H0N8_9PROT</name>
<dbReference type="InterPro" id="IPR012338">
    <property type="entry name" value="Beta-lactam/transpept-like"/>
</dbReference>
<proteinExistence type="inferred from homology"/>
<evidence type="ECO:0000256" key="10">
    <source>
        <dbReference type="ARBA" id="ARBA00022984"/>
    </source>
</evidence>
<dbReference type="Gene3D" id="3.90.1310.10">
    <property type="entry name" value="Penicillin-binding protein 2a (Domain 2)"/>
    <property type="match status" value="1"/>
</dbReference>
<evidence type="ECO:0000256" key="12">
    <source>
        <dbReference type="ARBA" id="ARBA00023136"/>
    </source>
</evidence>
<keyword evidence="5 14" id="KW-0121">Carboxypeptidase</keyword>
<dbReference type="GO" id="GO:0006508">
    <property type="term" value="P:proteolysis"/>
    <property type="evidence" value="ECO:0007669"/>
    <property type="project" value="UniProtKB-KW"/>
</dbReference>
<feature type="domain" description="Penicillin-binding protein transpeptidase" evidence="15">
    <location>
        <begin position="273"/>
        <end position="611"/>
    </location>
</feature>
<dbReference type="GO" id="GO:0009252">
    <property type="term" value="P:peptidoglycan biosynthetic process"/>
    <property type="evidence" value="ECO:0007669"/>
    <property type="project" value="UniProtKB-UniRule"/>
</dbReference>
<dbReference type="AlphaFoldDB" id="A0A6M4H0N8"/>
<evidence type="ECO:0000256" key="2">
    <source>
        <dbReference type="ARBA" id="ARBA00004236"/>
    </source>
</evidence>
<dbReference type="GO" id="GO:0008658">
    <property type="term" value="F:penicillin binding"/>
    <property type="evidence" value="ECO:0007669"/>
    <property type="project" value="InterPro"/>
</dbReference>
<comment type="function">
    <text evidence="14">Catalyzes cross-linking of the peptidoglycan cell wall.</text>
</comment>
<dbReference type="EC" id="3.4.16.4" evidence="14"/>
<dbReference type="NCBIfam" id="TIGR03423">
    <property type="entry name" value="pbp2_mrdA"/>
    <property type="match status" value="1"/>
</dbReference>
<dbReference type="Proteomes" id="UP000501534">
    <property type="component" value="Chromosome"/>
</dbReference>
<reference evidence="17 18" key="1">
    <citation type="submission" date="2020-04" db="EMBL/GenBank/DDBJ databases">
        <title>Usitatibacter rugosus gen. nov., sp. nov. and Usitatibacter palustris sp. nov., novel members of Usitatibacteraceae fam. nov. within the order Nitrosomonadales isolated from soil.</title>
        <authorList>
            <person name="Huber K.J."/>
            <person name="Neumann-Schaal M."/>
            <person name="Geppert A."/>
            <person name="Luckner M."/>
            <person name="Wanner G."/>
            <person name="Overmann J."/>
        </authorList>
    </citation>
    <scope>NUCLEOTIDE SEQUENCE [LARGE SCALE GENOMIC DNA]</scope>
    <source>
        <strain evidence="17 18">0125_3</strain>
    </source>
</reference>
<keyword evidence="18" id="KW-1185">Reference proteome</keyword>
<comment type="subcellular location">
    <subcellularLocation>
        <location evidence="14">Cell inner membrane</location>
        <topology evidence="14">Single-pass membrane protein</topology>
    </subcellularLocation>
    <subcellularLocation>
        <location evidence="2">Cell membrane</location>
    </subcellularLocation>
    <subcellularLocation>
        <location evidence="1">Membrane</location>
        <topology evidence="1">Single-pass membrane protein</topology>
    </subcellularLocation>
</comment>
<evidence type="ECO:0000256" key="8">
    <source>
        <dbReference type="ARBA" id="ARBA00022801"/>
    </source>
</evidence>
<feature type="transmembrane region" description="Helical" evidence="14">
    <location>
        <begin position="23"/>
        <end position="43"/>
    </location>
</feature>
<organism evidence="17 18">
    <name type="scientific">Usitatibacter rugosus</name>
    <dbReference type="NCBI Taxonomy" id="2732067"/>
    <lineage>
        <taxon>Bacteria</taxon>
        <taxon>Pseudomonadati</taxon>
        <taxon>Pseudomonadota</taxon>
        <taxon>Betaproteobacteria</taxon>
        <taxon>Nitrosomonadales</taxon>
        <taxon>Usitatibacteraceae</taxon>
        <taxon>Usitatibacter</taxon>
    </lineage>
</organism>
<evidence type="ECO:0000256" key="14">
    <source>
        <dbReference type="HAMAP-Rule" id="MF_02081"/>
    </source>
</evidence>
<comment type="similarity">
    <text evidence="14">Belongs to the transpeptidase family. MrdA subfamily.</text>
</comment>
<dbReference type="Pfam" id="PF03717">
    <property type="entry name" value="PBP_dimer"/>
    <property type="match status" value="1"/>
</dbReference>
<accession>A0A6M4H0N8</accession>
<keyword evidence="6 14" id="KW-0645">Protease</keyword>
<feature type="binding site" evidence="14">
    <location>
        <position position="371"/>
    </location>
    <ligand>
        <name>Zn(2+)</name>
        <dbReference type="ChEBI" id="CHEBI:29105"/>
    </ligand>
</feature>
<keyword evidence="7 14" id="KW-0812">Transmembrane</keyword>
<dbReference type="GO" id="GO:0071555">
    <property type="term" value="P:cell wall organization"/>
    <property type="evidence" value="ECO:0007669"/>
    <property type="project" value="UniProtKB-KW"/>
</dbReference>
<dbReference type="GO" id="GO:0009002">
    <property type="term" value="F:serine-type D-Ala-D-Ala carboxypeptidase activity"/>
    <property type="evidence" value="ECO:0007669"/>
    <property type="project" value="UniProtKB-UniRule"/>
</dbReference>
<dbReference type="GO" id="GO:0008270">
    <property type="term" value="F:zinc ion binding"/>
    <property type="evidence" value="ECO:0007669"/>
    <property type="project" value="UniProtKB-UniRule"/>
</dbReference>
<gene>
    <name evidence="14 17" type="primary">mrdA</name>
    <name evidence="17" type="ORF">DSM104443_04154</name>
</gene>
<feature type="domain" description="Penicillin-binding protein dimerisation" evidence="16">
    <location>
        <begin position="66"/>
        <end position="240"/>
    </location>
</feature>
<evidence type="ECO:0000256" key="11">
    <source>
        <dbReference type="ARBA" id="ARBA00022989"/>
    </source>
</evidence>
<dbReference type="InterPro" id="IPR050515">
    <property type="entry name" value="Beta-lactam/transpept"/>
</dbReference>
<dbReference type="SUPFAM" id="SSF56519">
    <property type="entry name" value="Penicillin binding protein dimerisation domain"/>
    <property type="match status" value="1"/>
</dbReference>
<evidence type="ECO:0000256" key="4">
    <source>
        <dbReference type="ARBA" id="ARBA00022519"/>
    </source>
</evidence>
<dbReference type="Gene3D" id="3.30.1390.30">
    <property type="entry name" value="Penicillin-binding protein 2a, domain 3"/>
    <property type="match status" value="1"/>
</dbReference>
<keyword evidence="10 14" id="KW-0573">Peptidoglycan synthesis</keyword>
<feature type="binding site" evidence="14">
    <location>
        <position position="356"/>
    </location>
    <ligand>
        <name>Zn(2+)</name>
        <dbReference type="ChEBI" id="CHEBI:29105"/>
    </ligand>
</feature>
<dbReference type="GO" id="GO:0008360">
    <property type="term" value="P:regulation of cell shape"/>
    <property type="evidence" value="ECO:0007669"/>
    <property type="project" value="UniProtKB-KW"/>
</dbReference>
<dbReference type="UniPathway" id="UPA00219"/>
<dbReference type="Pfam" id="PF00905">
    <property type="entry name" value="Transpeptidase"/>
    <property type="match status" value="1"/>
</dbReference>
<dbReference type="InterPro" id="IPR017790">
    <property type="entry name" value="Penicillin-binding_protein_2"/>
</dbReference>
<feature type="binding site" evidence="14">
    <location>
        <position position="390"/>
    </location>
    <ligand>
        <name>Zn(2+)</name>
        <dbReference type="ChEBI" id="CHEBI:29105"/>
    </ligand>
</feature>
<evidence type="ECO:0000259" key="15">
    <source>
        <dbReference type="Pfam" id="PF00905"/>
    </source>
</evidence>
<dbReference type="InterPro" id="IPR005311">
    <property type="entry name" value="PBP_dimer"/>
</dbReference>
<dbReference type="HAMAP" id="MF_02081">
    <property type="entry name" value="MrdA_transpept"/>
    <property type="match status" value="1"/>
</dbReference>
<dbReference type="InterPro" id="IPR036138">
    <property type="entry name" value="PBP_dimer_sf"/>
</dbReference>
<keyword evidence="14" id="KW-0479">Metal-binding</keyword>
<dbReference type="GO" id="GO:0005886">
    <property type="term" value="C:plasma membrane"/>
    <property type="evidence" value="ECO:0007669"/>
    <property type="project" value="UniProtKB-SubCell"/>
</dbReference>
<evidence type="ECO:0000256" key="1">
    <source>
        <dbReference type="ARBA" id="ARBA00004167"/>
    </source>
</evidence>
<dbReference type="KEGG" id="uru:DSM104443_04154"/>
<feature type="binding site" evidence="14">
    <location>
        <position position="377"/>
    </location>
    <ligand>
        <name>Zn(2+)</name>
        <dbReference type="ChEBI" id="CHEBI:29105"/>
    </ligand>
</feature>
<keyword evidence="14" id="KW-0862">Zinc</keyword>
<comment type="catalytic activity">
    <reaction evidence="14">
        <text>Preferential cleavage: (Ac)2-L-Lys-D-Ala-|-D-Ala. Also transpeptidation of peptidyl-alanyl moieties that are N-acyl substituents of D-alanine.</text>
        <dbReference type="EC" id="3.4.16.4"/>
    </reaction>
</comment>
<evidence type="ECO:0000256" key="3">
    <source>
        <dbReference type="ARBA" id="ARBA00022475"/>
    </source>
</evidence>
<keyword evidence="3 14" id="KW-1003">Cell membrane</keyword>
<keyword evidence="12 14" id="KW-0472">Membrane</keyword>
<evidence type="ECO:0000259" key="16">
    <source>
        <dbReference type="Pfam" id="PF03717"/>
    </source>
</evidence>
<evidence type="ECO:0000256" key="9">
    <source>
        <dbReference type="ARBA" id="ARBA00022960"/>
    </source>
</evidence>
<evidence type="ECO:0000256" key="13">
    <source>
        <dbReference type="ARBA" id="ARBA00023316"/>
    </source>
</evidence>
<keyword evidence="8 14" id="KW-0378">Hydrolase</keyword>
<feature type="active site" description="Acyl-ester intermediate" evidence="14">
    <location>
        <position position="332"/>
    </location>
</feature>
<dbReference type="SUPFAM" id="SSF56601">
    <property type="entry name" value="beta-lactamase/transpeptidase-like"/>
    <property type="match status" value="1"/>
</dbReference>
<keyword evidence="13 14" id="KW-0961">Cell wall biogenesis/degradation</keyword>
<dbReference type="InterPro" id="IPR001460">
    <property type="entry name" value="PCN-bd_Tpept"/>
</dbReference>
<comment type="pathway">
    <text evidence="14">Cell wall biogenesis; peptidoglycan biosynthesis.</text>
</comment>
<evidence type="ECO:0000256" key="7">
    <source>
        <dbReference type="ARBA" id="ARBA00022692"/>
    </source>
</evidence>
<protein>
    <recommendedName>
        <fullName evidence="14">Peptidoglycan D,D-transpeptidase MrdA</fullName>
        <ecNumber evidence="14">3.4.16.4</ecNumber>
    </recommendedName>
    <alternativeName>
        <fullName evidence="14">Penicillin-binding protein 2</fullName>
        <shortName evidence="14">PBP-2</shortName>
    </alternativeName>
</protein>
<comment type="cofactor">
    <cofactor evidence="14">
        <name>Zn(2+)</name>
        <dbReference type="ChEBI" id="CHEBI:29105"/>
    </cofactor>
    <text evidence="14">Binds one Zn(2+) ion per subunit.</text>
</comment>
<dbReference type="PANTHER" id="PTHR30627:SF2">
    <property type="entry name" value="PEPTIDOGLYCAN D,D-TRANSPEPTIDASE MRDA"/>
    <property type="match status" value="1"/>
</dbReference>
<dbReference type="GO" id="GO:0071972">
    <property type="term" value="F:peptidoglycan L,D-transpeptidase activity"/>
    <property type="evidence" value="ECO:0007669"/>
    <property type="project" value="TreeGrafter"/>
</dbReference>
<keyword evidence="11 14" id="KW-1133">Transmembrane helix</keyword>
<keyword evidence="9 14" id="KW-0133">Cell shape</keyword>
<dbReference type="Gene3D" id="3.40.710.10">
    <property type="entry name" value="DD-peptidase/beta-lactamase superfamily"/>
    <property type="match status" value="1"/>
</dbReference>
<evidence type="ECO:0000313" key="17">
    <source>
        <dbReference type="EMBL" id="QJR13060.1"/>
    </source>
</evidence>
<sequence>MSAALGHALRDQRREMRVFQSRIVLSGLFILIAFGLLVARFTWLQVVQREYYHTLAEQNRISVVPVVPNRGIITDRNGEILAANFSAYTLEITPSKVSNVERAIDDLSEVIEVSPRDRRRFKKLQEESKNFESLPIRTRLTEEEVARFAVSRFRFPGFEIKARLFRSYPQGEVASHAIGYIGRINDADVKRIDSQGNTTNYKGTDHIGKLGIEGAYERELHGLTGSEQVEIDAGGRAIRSLSRNEPHSGNNLVVTLDLQLQKVAEAAFQDYRGALVAIDPTNGDVLALVSKPGFDPNLFVDGIDPVNWDALNNSPDKPLNNRALRGQYPPGSTIKPFLGLAALETKKRTPEFSISDPGFFALPGVTHRYRDHKPDGHGSVNLHKAIVVSCDTYFYGLANDMGVDAIHRFLTPFGFGARTGIDIEGELGGLQPSSDWKWQRYKQKWYAGDTVSVGIGQGYWLVTPLQLAAATATLANGGTVVHPRLLKAVQDSKTLETRELAAPTGETIPLKPEYLQLIRNAMVDVTKPGGTAARAGANAPYTIAAKTGTAQVIGMKQGEKYDEKRVKEAHRDHAVFIAYAPADNPKIAIALLVENGGHGGSTAAPIAREVFDFHLLKKKPAVKQKLGDDETASD</sequence>
<evidence type="ECO:0000256" key="5">
    <source>
        <dbReference type="ARBA" id="ARBA00022645"/>
    </source>
</evidence>
<keyword evidence="4 14" id="KW-0997">Cell inner membrane</keyword>
<dbReference type="PANTHER" id="PTHR30627">
    <property type="entry name" value="PEPTIDOGLYCAN D,D-TRANSPEPTIDASE"/>
    <property type="match status" value="1"/>
</dbReference>
<evidence type="ECO:0000256" key="6">
    <source>
        <dbReference type="ARBA" id="ARBA00022670"/>
    </source>
</evidence>
<evidence type="ECO:0000313" key="18">
    <source>
        <dbReference type="Proteomes" id="UP000501534"/>
    </source>
</evidence>